<sequence>MARSNTEICFEGLNINRTLNLLSQKYPLFDVKRQGRQCKITVPSRVSRQVVAFLQDKCYNITKISKIGVEGWKDFFRRHFLLPVFLAVLCLVLFVASNICFDVRVSGDFSREEVLSALENCGIGKGSFLWNFNADAAENSVANSLDAMYAVVNRQGSVLYVNAVRKKVAETPVDMHSRRDIVAPCDGTVTFVLCEQGTCAVKTGDAVKKGDVLVYGLRTFNDGTTQDVYALGEVVIRQQSVGFAPYTGTITQTVETGNTCVYNEVRLFGKNYGFGCGFASWREQRTSVVLYPLGITVERVVCFETATVTRAATLEECLLQLQEQALQQALQQADFTVTDTVYDVTAQGVYATVYGERHVR</sequence>
<evidence type="ECO:0000313" key="3">
    <source>
        <dbReference type="Proteomes" id="UP000824200"/>
    </source>
</evidence>
<proteinExistence type="predicted"/>
<dbReference type="InterPro" id="IPR010690">
    <property type="entry name" value="YqfD"/>
</dbReference>
<dbReference type="Proteomes" id="UP000824200">
    <property type="component" value="Unassembled WGS sequence"/>
</dbReference>
<accession>A0A9D1J880</accession>
<reference evidence="2" key="1">
    <citation type="submission" date="2020-10" db="EMBL/GenBank/DDBJ databases">
        <authorList>
            <person name="Gilroy R."/>
        </authorList>
    </citation>
    <scope>NUCLEOTIDE SEQUENCE</scope>
    <source>
        <strain evidence="2">CHK121-14286</strain>
    </source>
</reference>
<dbReference type="EMBL" id="DVHL01000036">
    <property type="protein sequence ID" value="HIR66066.1"/>
    <property type="molecule type" value="Genomic_DNA"/>
</dbReference>
<name>A0A9D1J880_9BACT</name>
<evidence type="ECO:0000256" key="1">
    <source>
        <dbReference type="SAM" id="Phobius"/>
    </source>
</evidence>
<keyword evidence="1" id="KW-0812">Transmembrane</keyword>
<feature type="transmembrane region" description="Helical" evidence="1">
    <location>
        <begin position="80"/>
        <end position="101"/>
    </location>
</feature>
<protein>
    <submittedName>
        <fullName evidence="2">Sporulation protein YqfD</fullName>
    </submittedName>
</protein>
<dbReference type="Pfam" id="PF06898">
    <property type="entry name" value="YqfD"/>
    <property type="match status" value="1"/>
</dbReference>
<reference evidence="2" key="2">
    <citation type="journal article" date="2021" name="PeerJ">
        <title>Extensive microbial diversity within the chicken gut microbiome revealed by metagenomics and culture.</title>
        <authorList>
            <person name="Gilroy R."/>
            <person name="Ravi A."/>
            <person name="Getino M."/>
            <person name="Pursley I."/>
            <person name="Horton D.L."/>
            <person name="Alikhan N.F."/>
            <person name="Baker D."/>
            <person name="Gharbi K."/>
            <person name="Hall N."/>
            <person name="Watson M."/>
            <person name="Adriaenssens E.M."/>
            <person name="Foster-Nyarko E."/>
            <person name="Jarju S."/>
            <person name="Secka A."/>
            <person name="Antonio M."/>
            <person name="Oren A."/>
            <person name="Chaudhuri R.R."/>
            <person name="La Ragione R."/>
            <person name="Hildebrand F."/>
            <person name="Pallen M.J."/>
        </authorList>
    </citation>
    <scope>NUCLEOTIDE SEQUENCE</scope>
    <source>
        <strain evidence="2">CHK121-14286</strain>
    </source>
</reference>
<dbReference type="AlphaFoldDB" id="A0A9D1J880"/>
<organism evidence="2 3">
    <name type="scientific">Candidatus Fimimonas gallinarum</name>
    <dbReference type="NCBI Taxonomy" id="2840821"/>
    <lineage>
        <taxon>Bacteria</taxon>
        <taxon>Pseudomonadati</taxon>
        <taxon>Myxococcota</taxon>
        <taxon>Myxococcia</taxon>
        <taxon>Myxococcales</taxon>
        <taxon>Cystobacterineae</taxon>
        <taxon>Myxococcaceae</taxon>
        <taxon>Myxococcaceae incertae sedis</taxon>
        <taxon>Candidatus Fimimonas</taxon>
    </lineage>
</organism>
<keyword evidence="1" id="KW-0472">Membrane</keyword>
<keyword evidence="1" id="KW-1133">Transmembrane helix</keyword>
<gene>
    <name evidence="2" type="ORF">IAC95_04235</name>
</gene>
<evidence type="ECO:0000313" key="2">
    <source>
        <dbReference type="EMBL" id="HIR66066.1"/>
    </source>
</evidence>
<comment type="caution">
    <text evidence="2">The sequence shown here is derived from an EMBL/GenBank/DDBJ whole genome shotgun (WGS) entry which is preliminary data.</text>
</comment>